<protein>
    <submittedName>
        <fullName evidence="2">Uncharacterized protein</fullName>
    </submittedName>
</protein>
<evidence type="ECO:0000313" key="1">
    <source>
        <dbReference type="Proteomes" id="UP000006672"/>
    </source>
</evidence>
<name>A0A5S6P9Q9_BRUMA</name>
<dbReference type="AlphaFoldDB" id="A0A5S6P9Q9"/>
<dbReference type="Proteomes" id="UP000006672">
    <property type="component" value="Unassembled WGS sequence"/>
</dbReference>
<proteinExistence type="predicted"/>
<reference evidence="2" key="2">
    <citation type="submission" date="2019-12" db="UniProtKB">
        <authorList>
            <consortium name="WormBaseParasite"/>
        </authorList>
    </citation>
    <scope>IDENTIFICATION</scope>
</reference>
<reference evidence="1" key="1">
    <citation type="journal article" date="2007" name="Science">
        <title>Draft genome of the filarial nematode parasite Brugia malayi.</title>
        <authorList>
            <person name="Ghedin E."/>
            <person name="Wang S."/>
            <person name="Spiro D."/>
            <person name="Caler E."/>
            <person name="Zhao Q."/>
            <person name="Crabtree J."/>
            <person name="Allen J.E."/>
            <person name="Delcher A.L."/>
            <person name="Guiliano D.B."/>
            <person name="Miranda-Saavedra D."/>
            <person name="Angiuoli S.V."/>
            <person name="Creasy T."/>
            <person name="Amedeo P."/>
            <person name="Haas B."/>
            <person name="El-Sayed N.M."/>
            <person name="Wortman J.R."/>
            <person name="Feldblyum T."/>
            <person name="Tallon L."/>
            <person name="Schatz M."/>
            <person name="Shumway M."/>
            <person name="Koo H."/>
            <person name="Salzberg S.L."/>
            <person name="Schobel S."/>
            <person name="Pertea M."/>
            <person name="Pop M."/>
            <person name="White O."/>
            <person name="Barton G.J."/>
            <person name="Carlow C.K."/>
            <person name="Crawford M.J."/>
            <person name="Daub J."/>
            <person name="Dimmic M.W."/>
            <person name="Estes C.F."/>
            <person name="Foster J.M."/>
            <person name="Ganatra M."/>
            <person name="Gregory W.F."/>
            <person name="Johnson N.M."/>
            <person name="Jin J."/>
            <person name="Komuniecki R."/>
            <person name="Korf I."/>
            <person name="Kumar S."/>
            <person name="Laney S."/>
            <person name="Li B.W."/>
            <person name="Li W."/>
            <person name="Lindblom T.H."/>
            <person name="Lustigman S."/>
            <person name="Ma D."/>
            <person name="Maina C.V."/>
            <person name="Martin D.M."/>
            <person name="McCarter J.P."/>
            <person name="McReynolds L."/>
            <person name="Mitreva M."/>
            <person name="Nutman T.B."/>
            <person name="Parkinson J."/>
            <person name="Peregrin-Alvarez J.M."/>
            <person name="Poole C."/>
            <person name="Ren Q."/>
            <person name="Saunders L."/>
            <person name="Sluder A.E."/>
            <person name="Smith K."/>
            <person name="Stanke M."/>
            <person name="Unnasch T.R."/>
            <person name="Ware J."/>
            <person name="Wei A.D."/>
            <person name="Weil G."/>
            <person name="Williams D.J."/>
            <person name="Zhang Y."/>
            <person name="Williams S.A."/>
            <person name="Fraser-Liggett C."/>
            <person name="Slatko B."/>
            <person name="Blaxter M.L."/>
            <person name="Scott A.L."/>
        </authorList>
    </citation>
    <scope>NUCLEOTIDE SEQUENCE</scope>
    <source>
        <strain evidence="1">FR3</strain>
    </source>
</reference>
<accession>A0A5S6P9Q9</accession>
<sequence length="34" mass="4059">MDECKGQRYKNSKDQRLKNNFQKKICIAKTKKGQ</sequence>
<evidence type="ECO:0000313" key="2">
    <source>
        <dbReference type="WBParaSite" id="Bm13016.1"/>
    </source>
</evidence>
<organism evidence="1 2">
    <name type="scientific">Brugia malayi</name>
    <name type="common">Filarial nematode worm</name>
    <dbReference type="NCBI Taxonomy" id="6279"/>
    <lineage>
        <taxon>Eukaryota</taxon>
        <taxon>Metazoa</taxon>
        <taxon>Ecdysozoa</taxon>
        <taxon>Nematoda</taxon>
        <taxon>Chromadorea</taxon>
        <taxon>Rhabditida</taxon>
        <taxon>Spirurina</taxon>
        <taxon>Spiruromorpha</taxon>
        <taxon>Filarioidea</taxon>
        <taxon>Onchocercidae</taxon>
        <taxon>Brugia</taxon>
    </lineage>
</organism>
<dbReference type="WBParaSite" id="Bm13016.1">
    <property type="protein sequence ID" value="Bm13016.1"/>
    <property type="gene ID" value="WBGene00233277"/>
</dbReference>
<keyword evidence="1" id="KW-1185">Reference proteome</keyword>